<dbReference type="PANTHER" id="PTHR10270:SF161">
    <property type="entry name" value="SEX-DETERMINING REGION Y PROTEIN"/>
    <property type="match status" value="1"/>
</dbReference>
<evidence type="ECO:0000256" key="2">
    <source>
        <dbReference type="ARBA" id="ARBA00023163"/>
    </source>
</evidence>
<dbReference type="OrthoDB" id="6247875at2759"/>
<reference evidence="5 6" key="2">
    <citation type="journal article" date="2012" name="Open Biol.">
        <title>Characteristics of nucleosomes and linker DNA regions on the genome of the basidiomycete Mixia osmundae revealed by mono- and dinucleosome mapping.</title>
        <authorList>
            <person name="Nishida H."/>
            <person name="Kondo S."/>
            <person name="Matsumoto T."/>
            <person name="Suzuki Y."/>
            <person name="Yoshikawa H."/>
            <person name="Taylor T.D."/>
            <person name="Sugiyama J."/>
        </authorList>
    </citation>
    <scope>NUCLEOTIDE SEQUENCE [LARGE SCALE GENOMIC DNA]</scope>
    <source>
        <strain evidence="6">CBS 9802 / IAM 14324 / JCM 22182 / KY 12970</strain>
    </source>
</reference>
<proteinExistence type="predicted"/>
<dbReference type="Proteomes" id="UP000009131">
    <property type="component" value="Unassembled WGS sequence"/>
</dbReference>
<dbReference type="SMART" id="SM00398">
    <property type="entry name" value="HMG"/>
    <property type="match status" value="1"/>
</dbReference>
<dbReference type="RefSeq" id="XP_014570106.1">
    <property type="nucleotide sequence ID" value="XM_014714620.1"/>
</dbReference>
<accession>G7DYE8</accession>
<gene>
    <name evidence="5" type="primary">Mo02264</name>
    <name evidence="5" type="ORF">E5Q_02264</name>
</gene>
<evidence type="ECO:0000313" key="5">
    <source>
        <dbReference type="EMBL" id="GAA95608.1"/>
    </source>
</evidence>
<evidence type="ECO:0000259" key="4">
    <source>
        <dbReference type="PROSITE" id="PS50118"/>
    </source>
</evidence>
<dbReference type="GO" id="GO:0001228">
    <property type="term" value="F:DNA-binding transcription activator activity, RNA polymerase II-specific"/>
    <property type="evidence" value="ECO:0007669"/>
    <property type="project" value="TreeGrafter"/>
</dbReference>
<evidence type="ECO:0000256" key="1">
    <source>
        <dbReference type="ARBA" id="ARBA00023125"/>
    </source>
</evidence>
<dbReference type="GO" id="GO:0030154">
    <property type="term" value="P:cell differentiation"/>
    <property type="evidence" value="ECO:0007669"/>
    <property type="project" value="TreeGrafter"/>
</dbReference>
<feature type="domain" description="HMG box" evidence="4">
    <location>
        <begin position="145"/>
        <end position="216"/>
    </location>
</feature>
<dbReference type="HOGENOM" id="CLU_633237_0_0_1"/>
<keyword evidence="2" id="KW-0804">Transcription</keyword>
<evidence type="ECO:0000313" key="6">
    <source>
        <dbReference type="Proteomes" id="UP000009131"/>
    </source>
</evidence>
<dbReference type="InterPro" id="IPR009071">
    <property type="entry name" value="HMG_box_dom"/>
</dbReference>
<reference evidence="5 6" key="1">
    <citation type="journal article" date="2011" name="J. Gen. Appl. Microbiol.">
        <title>Draft genome sequencing of the enigmatic basidiomycete Mixia osmundae.</title>
        <authorList>
            <person name="Nishida H."/>
            <person name="Nagatsuka Y."/>
            <person name="Sugiyama J."/>
        </authorList>
    </citation>
    <scope>NUCLEOTIDE SEQUENCE [LARGE SCALE GENOMIC DNA]</scope>
    <source>
        <strain evidence="6">CBS 9802 / IAM 14324 / JCM 22182 / KY 12970</strain>
    </source>
</reference>
<feature type="DNA-binding region" description="HMG box" evidence="3">
    <location>
        <begin position="145"/>
        <end position="216"/>
    </location>
</feature>
<evidence type="ECO:0000256" key="3">
    <source>
        <dbReference type="PROSITE-ProRule" id="PRU00267"/>
    </source>
</evidence>
<name>G7DYE8_MIXOS</name>
<dbReference type="GO" id="GO:0005634">
    <property type="term" value="C:nucleus"/>
    <property type="evidence" value="ECO:0007669"/>
    <property type="project" value="UniProtKB-UniRule"/>
</dbReference>
<dbReference type="InterPro" id="IPR050140">
    <property type="entry name" value="SRY-related_HMG-box_TF-like"/>
</dbReference>
<dbReference type="SUPFAM" id="SSF47095">
    <property type="entry name" value="HMG-box"/>
    <property type="match status" value="1"/>
</dbReference>
<keyword evidence="1 3" id="KW-0238">DNA-binding</keyword>
<dbReference type="InParanoid" id="G7DYE8"/>
<organism evidence="5 6">
    <name type="scientific">Mixia osmundae (strain CBS 9802 / IAM 14324 / JCM 22182 / KY 12970)</name>
    <dbReference type="NCBI Taxonomy" id="764103"/>
    <lineage>
        <taxon>Eukaryota</taxon>
        <taxon>Fungi</taxon>
        <taxon>Dikarya</taxon>
        <taxon>Basidiomycota</taxon>
        <taxon>Pucciniomycotina</taxon>
        <taxon>Mixiomycetes</taxon>
        <taxon>Mixiales</taxon>
        <taxon>Mixiaceae</taxon>
        <taxon>Mixia</taxon>
    </lineage>
</organism>
<dbReference type="eggNOG" id="KOG0527">
    <property type="taxonomic scope" value="Eukaryota"/>
</dbReference>
<dbReference type="STRING" id="764103.G7DYE8"/>
<dbReference type="AlphaFoldDB" id="G7DYE8"/>
<keyword evidence="6" id="KW-1185">Reference proteome</keyword>
<dbReference type="GO" id="GO:0000978">
    <property type="term" value="F:RNA polymerase II cis-regulatory region sequence-specific DNA binding"/>
    <property type="evidence" value="ECO:0007669"/>
    <property type="project" value="TreeGrafter"/>
</dbReference>
<sequence length="433" mass="48015">MPRAIFAINARHSRQWSRPPLKALRTSAGAINLCLRQPPDHDEEDRRDLHLLFNARTPPDQTQRRGSQVIISRFLSVTLHRLSEASATHYHSGHSGLSMSMKYPRLMRRPLSATSRSRIKSHTTSIPSHIMTAVSVEHVTEQERIPRPPNAWILYRAFVSKKLLKEDTDPVARQQSEVSKTISAMWKAEAPKNKAYWTNLAARRKAEHAAAYPGYRYKPAKRISVASKQPGKLARTMSAPDAPAFNLSNLSLPPSPTQTSAFETARSDASTSSKQWWTPTRTVTPVDLPVDLIDPTEVLLDLANFFSSTTPSSVQHAEPEHSSSLQSDLSLSMMPDFDPLSMPDFLSNSAPLHARRGVTQMSPIRAAASSIVSPAYGDSPAESYELASRALTSAPASYHTFSQIDQSWWDLTAELKNTPASATWPVSASWFQG</sequence>
<dbReference type="PROSITE" id="PS50118">
    <property type="entry name" value="HMG_BOX_2"/>
    <property type="match status" value="1"/>
</dbReference>
<dbReference type="EMBL" id="BABT02000062">
    <property type="protein sequence ID" value="GAA95608.1"/>
    <property type="molecule type" value="Genomic_DNA"/>
</dbReference>
<dbReference type="InterPro" id="IPR036910">
    <property type="entry name" value="HMG_box_dom_sf"/>
</dbReference>
<dbReference type="Pfam" id="PF00505">
    <property type="entry name" value="HMG_box"/>
    <property type="match status" value="1"/>
</dbReference>
<protein>
    <recommendedName>
        <fullName evidence="4">HMG box domain-containing protein</fullName>
    </recommendedName>
</protein>
<keyword evidence="3" id="KW-0539">Nucleus</keyword>
<dbReference type="Gene3D" id="1.10.30.10">
    <property type="entry name" value="High mobility group box domain"/>
    <property type="match status" value="1"/>
</dbReference>
<dbReference type="CDD" id="cd01389">
    <property type="entry name" value="HMG-box_ROX1-like"/>
    <property type="match status" value="1"/>
</dbReference>
<comment type="caution">
    <text evidence="5">The sequence shown here is derived from an EMBL/GenBank/DDBJ whole genome shotgun (WGS) entry which is preliminary data.</text>
</comment>
<dbReference type="PANTHER" id="PTHR10270">
    <property type="entry name" value="SOX TRANSCRIPTION FACTOR"/>
    <property type="match status" value="1"/>
</dbReference>